<comment type="caution">
    <text evidence="1">The sequence shown here is derived from an EMBL/GenBank/DDBJ whole genome shotgun (WGS) entry which is preliminary data.</text>
</comment>
<evidence type="ECO:0000313" key="1">
    <source>
        <dbReference type="EMBL" id="MBP3952740.1"/>
    </source>
</evidence>
<dbReference type="Proteomes" id="UP000678228">
    <property type="component" value="Unassembled WGS sequence"/>
</dbReference>
<dbReference type="AlphaFoldDB" id="A0A940X0G0"/>
<dbReference type="RefSeq" id="WP_210598587.1">
    <property type="nucleotide sequence ID" value="NZ_JAGKSQ010000007.1"/>
</dbReference>
<dbReference type="Pfam" id="PF17261">
    <property type="entry name" value="DUF5327"/>
    <property type="match status" value="1"/>
</dbReference>
<sequence>MNIPAKQIVEQLEEQLEYLKRAIDDNQSGLVKEKAAVIEAYCQLLKGTNAGRVEQKEVITQPVRPIAQVQSYQGQEEAVVPPKSSLLDF</sequence>
<reference evidence="1" key="1">
    <citation type="submission" date="2021-03" db="EMBL/GenBank/DDBJ databases">
        <title>Bacillus suaedae sp. nov., isolated from Suaeda aralocaspica.</title>
        <authorList>
            <person name="Lei R.F.R."/>
        </authorList>
    </citation>
    <scope>NUCLEOTIDE SEQUENCE</scope>
    <source>
        <strain evidence="1">YZJH907-2</strain>
    </source>
</reference>
<dbReference type="InterPro" id="IPR035218">
    <property type="entry name" value="DUF5327"/>
</dbReference>
<keyword evidence="2" id="KW-1185">Reference proteome</keyword>
<name>A0A940X0G0_9BACI</name>
<accession>A0A940X0G0</accession>
<protein>
    <submittedName>
        <fullName evidence="1">DUF5327 family protein</fullName>
    </submittedName>
</protein>
<proteinExistence type="predicted"/>
<dbReference type="EMBL" id="JAGKSQ010000007">
    <property type="protein sequence ID" value="MBP3952740.1"/>
    <property type="molecule type" value="Genomic_DNA"/>
</dbReference>
<organism evidence="1 2">
    <name type="scientific">Halalkalibacter suaedae</name>
    <dbReference type="NCBI Taxonomy" id="2822140"/>
    <lineage>
        <taxon>Bacteria</taxon>
        <taxon>Bacillati</taxon>
        <taxon>Bacillota</taxon>
        <taxon>Bacilli</taxon>
        <taxon>Bacillales</taxon>
        <taxon>Bacillaceae</taxon>
        <taxon>Halalkalibacter</taxon>
    </lineage>
</organism>
<evidence type="ECO:0000313" key="2">
    <source>
        <dbReference type="Proteomes" id="UP000678228"/>
    </source>
</evidence>
<gene>
    <name evidence="1" type="ORF">J7W16_16585</name>
</gene>